<evidence type="ECO:0000313" key="9">
    <source>
        <dbReference type="Proteomes" id="UP001500665"/>
    </source>
</evidence>
<dbReference type="PROSITE" id="PS50011">
    <property type="entry name" value="PROTEIN_KINASE_DOM"/>
    <property type="match status" value="1"/>
</dbReference>
<evidence type="ECO:0000313" key="8">
    <source>
        <dbReference type="EMBL" id="GAA0939855.1"/>
    </source>
</evidence>
<dbReference type="Gene3D" id="1.10.510.10">
    <property type="entry name" value="Transferase(Phosphotransferase) domain 1"/>
    <property type="match status" value="1"/>
</dbReference>
<dbReference type="SUPFAM" id="SSF56112">
    <property type="entry name" value="Protein kinase-like (PK-like)"/>
    <property type="match status" value="1"/>
</dbReference>
<keyword evidence="6" id="KW-0067">ATP-binding</keyword>
<evidence type="ECO:0000256" key="4">
    <source>
        <dbReference type="ARBA" id="ARBA00022741"/>
    </source>
</evidence>
<name>A0ABN1QBB4_9ACTN</name>
<dbReference type="InterPro" id="IPR000719">
    <property type="entry name" value="Prot_kinase_dom"/>
</dbReference>
<accession>A0ABN1QBB4</accession>
<reference evidence="8 9" key="1">
    <citation type="journal article" date="2019" name="Int. J. Syst. Evol. Microbiol.">
        <title>The Global Catalogue of Microorganisms (GCM) 10K type strain sequencing project: providing services to taxonomists for standard genome sequencing and annotation.</title>
        <authorList>
            <consortium name="The Broad Institute Genomics Platform"/>
            <consortium name="The Broad Institute Genome Sequencing Center for Infectious Disease"/>
            <person name="Wu L."/>
            <person name="Ma J."/>
        </authorList>
    </citation>
    <scope>NUCLEOTIDE SEQUENCE [LARGE SCALE GENOMIC DNA]</scope>
    <source>
        <strain evidence="8 9">JCM 10696</strain>
    </source>
</reference>
<evidence type="ECO:0000256" key="5">
    <source>
        <dbReference type="ARBA" id="ARBA00022777"/>
    </source>
</evidence>
<keyword evidence="5" id="KW-0418">Kinase</keyword>
<gene>
    <name evidence="8" type="ORF">GCM10009550_08710</name>
</gene>
<dbReference type="PANTHER" id="PTHR43289">
    <property type="entry name" value="MITOGEN-ACTIVATED PROTEIN KINASE KINASE KINASE 20-RELATED"/>
    <property type="match status" value="1"/>
</dbReference>
<dbReference type="RefSeq" id="WP_344236904.1">
    <property type="nucleotide sequence ID" value="NZ_BAAAHH010000002.1"/>
</dbReference>
<dbReference type="Pfam" id="PF00069">
    <property type="entry name" value="Pkinase"/>
    <property type="match status" value="1"/>
</dbReference>
<comment type="caution">
    <text evidence="8">The sequence shown here is derived from an EMBL/GenBank/DDBJ whole genome shotgun (WGS) entry which is preliminary data.</text>
</comment>
<keyword evidence="4" id="KW-0547">Nucleotide-binding</keyword>
<feature type="domain" description="Protein kinase" evidence="7">
    <location>
        <begin position="1"/>
        <end position="220"/>
    </location>
</feature>
<dbReference type="SMART" id="SM00220">
    <property type="entry name" value="S_TKc"/>
    <property type="match status" value="1"/>
</dbReference>
<dbReference type="InterPro" id="IPR011009">
    <property type="entry name" value="Kinase-like_dom_sf"/>
</dbReference>
<dbReference type="EMBL" id="BAAAHH010000002">
    <property type="protein sequence ID" value="GAA0939855.1"/>
    <property type="molecule type" value="Genomic_DNA"/>
</dbReference>
<evidence type="ECO:0000256" key="1">
    <source>
        <dbReference type="ARBA" id="ARBA00012513"/>
    </source>
</evidence>
<dbReference type="EC" id="2.7.11.1" evidence="1"/>
<dbReference type="PANTHER" id="PTHR43289:SF6">
    <property type="entry name" value="SERINE_THREONINE-PROTEIN KINASE NEKL-3"/>
    <property type="match status" value="1"/>
</dbReference>
<organism evidence="8 9">
    <name type="scientific">Actinocorallia libanotica</name>
    <dbReference type="NCBI Taxonomy" id="46162"/>
    <lineage>
        <taxon>Bacteria</taxon>
        <taxon>Bacillati</taxon>
        <taxon>Actinomycetota</taxon>
        <taxon>Actinomycetes</taxon>
        <taxon>Streptosporangiales</taxon>
        <taxon>Thermomonosporaceae</taxon>
        <taxon>Actinocorallia</taxon>
    </lineage>
</organism>
<evidence type="ECO:0000259" key="7">
    <source>
        <dbReference type="PROSITE" id="PS50011"/>
    </source>
</evidence>
<dbReference type="Proteomes" id="UP001500665">
    <property type="component" value="Unassembled WGS sequence"/>
</dbReference>
<evidence type="ECO:0000256" key="3">
    <source>
        <dbReference type="ARBA" id="ARBA00022679"/>
    </source>
</evidence>
<evidence type="ECO:0000256" key="6">
    <source>
        <dbReference type="ARBA" id="ARBA00022840"/>
    </source>
</evidence>
<proteinExistence type="predicted"/>
<protein>
    <recommendedName>
        <fullName evidence="1">non-specific serine/threonine protein kinase</fullName>
        <ecNumber evidence="1">2.7.11.1</ecNumber>
    </recommendedName>
</protein>
<evidence type="ECO:0000256" key="2">
    <source>
        <dbReference type="ARBA" id="ARBA00022527"/>
    </source>
</evidence>
<keyword evidence="9" id="KW-1185">Reference proteome</keyword>
<keyword evidence="2" id="KW-0723">Serine/threonine-protein kinase</keyword>
<sequence>MTTLMGRYRLMQPLDEAQTAWRAVDELLQRDVMVRRIAEEELPAVRVATALRHPSAVIVHDVVTEDDGAWAVTEPVEIFETGSVLAEEQVAELGLELLDALTAAHALGVVHGGVQPPAVVRSTDGRIKLLGFGMSRPYGAYLPPEAERTPASDLWGLAATLSTMLEGRSPFPTAEAIRYGQALPPVRAPRLGGVLLPLLHPDPTVRPSASRLRRELKAFLPKKRKAGEPWRFRPPVLGLMAAALALVVVPVTVNLVKPDPPQGKTKDFTSLPDPCALLTGEQVERLAVLPKEGKPGERGVCMWSSDPGLPSGLRFDLRVEVELSDDPRGRLSGERRSVGFLASADSVPGLGEEAFLKKEAFQSLSSRGGGFTRMTVFFRMGDAVGSIEVRRSSKSDEKDEERVKNAALQGAYWMAEAMLRG</sequence>
<keyword evidence="3" id="KW-0808">Transferase</keyword>